<evidence type="ECO:0000256" key="2">
    <source>
        <dbReference type="ARBA" id="ARBA00022679"/>
    </source>
</evidence>
<evidence type="ECO:0000256" key="3">
    <source>
        <dbReference type="ARBA" id="ARBA00022741"/>
    </source>
</evidence>
<dbReference type="HAMAP" id="MF_00109">
    <property type="entry name" value="Shikimate_kinase"/>
    <property type="match status" value="1"/>
</dbReference>
<sequence>MMVGLMGAGKTSAGRLISKALDLPLSDSDPFLRERYGATAAQIAASEGADVLHRREAEHVLAELAGPPKVITAAASAVEDPRVREALRGAFVVWVDAPDAVLAQRMRSGAHRPDFAPSVMRARREPFFREVADITFDVSTATPEEVAEGTLRALGSAARDGG</sequence>
<feature type="binding site" evidence="7">
    <location>
        <position position="124"/>
    </location>
    <ligand>
        <name>substrate</name>
    </ligand>
</feature>
<feature type="binding site" evidence="7">
    <location>
        <begin position="7"/>
        <end position="12"/>
    </location>
    <ligand>
        <name>ATP</name>
        <dbReference type="ChEBI" id="CHEBI:30616"/>
    </ligand>
</feature>
<accession>A0ABT1K633</accession>
<dbReference type="InterPro" id="IPR027417">
    <property type="entry name" value="P-loop_NTPase"/>
</dbReference>
<comment type="catalytic activity">
    <reaction evidence="7">
        <text>shikimate + ATP = 3-phosphoshikimate + ADP + H(+)</text>
        <dbReference type="Rhea" id="RHEA:13121"/>
        <dbReference type="ChEBI" id="CHEBI:15378"/>
        <dbReference type="ChEBI" id="CHEBI:30616"/>
        <dbReference type="ChEBI" id="CHEBI:36208"/>
        <dbReference type="ChEBI" id="CHEBI:145989"/>
        <dbReference type="ChEBI" id="CHEBI:456216"/>
        <dbReference type="EC" id="2.7.1.71"/>
    </reaction>
</comment>
<keyword evidence="1 7" id="KW-0028">Amino-acid biosynthesis</keyword>
<keyword evidence="5 7" id="KW-0067">ATP-binding</keyword>
<comment type="function">
    <text evidence="7">Catalyzes the specific phosphorylation of the 3-hydroxyl group of shikimic acid using ATP as a cosubstrate.</text>
</comment>
<comment type="subunit">
    <text evidence="7">Monomer.</text>
</comment>
<evidence type="ECO:0000256" key="4">
    <source>
        <dbReference type="ARBA" id="ARBA00022777"/>
    </source>
</evidence>
<dbReference type="InterPro" id="IPR000623">
    <property type="entry name" value="Shikimate_kinase/TSH1"/>
</dbReference>
<dbReference type="Proteomes" id="UP001320766">
    <property type="component" value="Unassembled WGS sequence"/>
</dbReference>
<keyword evidence="4 7" id="KW-0418">Kinase</keyword>
<comment type="cofactor">
    <cofactor evidence="7">
        <name>Mg(2+)</name>
        <dbReference type="ChEBI" id="CHEBI:18420"/>
    </cofactor>
    <text evidence="7">Binds 1 Mg(2+) ion per subunit.</text>
</comment>
<keyword evidence="3 7" id="KW-0547">Nucleotide-binding</keyword>
<keyword evidence="2 7" id="KW-0808">Transferase</keyword>
<reference evidence="8 9" key="1">
    <citation type="submission" date="2022-06" db="EMBL/GenBank/DDBJ databases">
        <title>Sequencing the genomes of 1000 actinobacteria strains.</title>
        <authorList>
            <person name="Klenk H.-P."/>
        </authorList>
    </citation>
    <scope>NUCLEOTIDE SEQUENCE [LARGE SCALE GENOMIC DNA]</scope>
    <source>
        <strain evidence="8 9">DSM 44170</strain>
    </source>
</reference>
<name>A0ABT1K633_9ACTN</name>
<dbReference type="GO" id="GO:0016301">
    <property type="term" value="F:kinase activity"/>
    <property type="evidence" value="ECO:0007669"/>
    <property type="project" value="UniProtKB-KW"/>
</dbReference>
<evidence type="ECO:0000256" key="6">
    <source>
        <dbReference type="ARBA" id="ARBA00023141"/>
    </source>
</evidence>
<comment type="caution">
    <text evidence="8">The sequence shown here is derived from an EMBL/GenBank/DDBJ whole genome shotgun (WGS) entry which is preliminary data.</text>
</comment>
<keyword evidence="6 7" id="KW-0057">Aromatic amino acid biosynthesis</keyword>
<feature type="binding site" evidence="7">
    <location>
        <position position="11"/>
    </location>
    <ligand>
        <name>Mg(2+)</name>
        <dbReference type="ChEBI" id="CHEBI:18420"/>
    </ligand>
</feature>
<organism evidence="8 9">
    <name type="scientific">Nonomuraea roseoviolacea subsp. carminata</name>
    <dbReference type="NCBI Taxonomy" id="160689"/>
    <lineage>
        <taxon>Bacteria</taxon>
        <taxon>Bacillati</taxon>
        <taxon>Actinomycetota</taxon>
        <taxon>Actinomycetes</taxon>
        <taxon>Streptosporangiales</taxon>
        <taxon>Streptosporangiaceae</taxon>
        <taxon>Nonomuraea</taxon>
    </lineage>
</organism>
<dbReference type="SUPFAM" id="SSF52540">
    <property type="entry name" value="P-loop containing nucleoside triphosphate hydrolases"/>
    <property type="match status" value="1"/>
</dbReference>
<keyword evidence="7" id="KW-0963">Cytoplasm</keyword>
<dbReference type="EC" id="2.7.1.71" evidence="7"/>
<evidence type="ECO:0000256" key="1">
    <source>
        <dbReference type="ARBA" id="ARBA00022605"/>
    </source>
</evidence>
<gene>
    <name evidence="7" type="primary">aroK</name>
    <name evidence="8" type="ORF">HD595_005196</name>
</gene>
<comment type="similarity">
    <text evidence="7">Belongs to the shikimate kinase family.</text>
</comment>
<comment type="caution">
    <text evidence="7">Lacks conserved residue(s) required for the propagation of feature annotation.</text>
</comment>
<dbReference type="Pfam" id="PF01202">
    <property type="entry name" value="SKI"/>
    <property type="match status" value="1"/>
</dbReference>
<dbReference type="PANTHER" id="PTHR21087">
    <property type="entry name" value="SHIKIMATE KINASE"/>
    <property type="match status" value="1"/>
</dbReference>
<feature type="binding site" evidence="7">
    <location>
        <position position="29"/>
    </location>
    <ligand>
        <name>substrate</name>
    </ligand>
</feature>
<evidence type="ECO:0000256" key="5">
    <source>
        <dbReference type="ARBA" id="ARBA00022840"/>
    </source>
</evidence>
<comment type="subcellular location">
    <subcellularLocation>
        <location evidence="7">Cytoplasm</location>
    </subcellularLocation>
</comment>
<dbReference type="InterPro" id="IPR031322">
    <property type="entry name" value="Shikimate/glucono_kinase"/>
</dbReference>
<dbReference type="PANTHER" id="PTHR21087:SF16">
    <property type="entry name" value="SHIKIMATE KINASE 1, CHLOROPLASTIC"/>
    <property type="match status" value="1"/>
</dbReference>
<keyword evidence="9" id="KW-1185">Reference proteome</keyword>
<keyword evidence="7" id="KW-0479">Metal-binding</keyword>
<dbReference type="EMBL" id="JAMZEC010000001">
    <property type="protein sequence ID" value="MCP2349074.1"/>
    <property type="molecule type" value="Genomic_DNA"/>
</dbReference>
<evidence type="ECO:0000313" key="9">
    <source>
        <dbReference type="Proteomes" id="UP001320766"/>
    </source>
</evidence>
<evidence type="ECO:0000313" key="8">
    <source>
        <dbReference type="EMBL" id="MCP2349074.1"/>
    </source>
</evidence>
<proteinExistence type="inferred from homology"/>
<comment type="pathway">
    <text evidence="7">Metabolic intermediate biosynthesis; chorismate biosynthesis; chorismate from D-erythrose 4-phosphate and phosphoenolpyruvate: step 5/7.</text>
</comment>
<evidence type="ECO:0000256" key="7">
    <source>
        <dbReference type="HAMAP-Rule" id="MF_00109"/>
    </source>
</evidence>
<dbReference type="Gene3D" id="3.40.50.300">
    <property type="entry name" value="P-loop containing nucleotide triphosphate hydrolases"/>
    <property type="match status" value="1"/>
</dbReference>
<protein>
    <recommendedName>
        <fullName evidence="7">Shikimate kinase</fullName>
        <shortName evidence="7">SK</shortName>
        <ecNumber evidence="7">2.7.1.71</ecNumber>
    </recommendedName>
</protein>
<keyword evidence="7" id="KW-0460">Magnesium</keyword>
<feature type="binding site" evidence="7">
    <location>
        <position position="112"/>
    </location>
    <ligand>
        <name>ATP</name>
        <dbReference type="ChEBI" id="CHEBI:30616"/>
    </ligand>
</feature>